<dbReference type="FunFam" id="3.30.70.1430:FF:000001">
    <property type="entry name" value="Efflux pump membrane transporter"/>
    <property type="match status" value="1"/>
</dbReference>
<dbReference type="Pfam" id="PF00873">
    <property type="entry name" value="ACR_tran"/>
    <property type="match status" value="1"/>
</dbReference>
<dbReference type="InterPro" id="IPR004764">
    <property type="entry name" value="MdtF-like"/>
</dbReference>
<feature type="transmembrane region" description="Helical" evidence="9">
    <location>
        <begin position="337"/>
        <end position="356"/>
    </location>
</feature>
<dbReference type="EMBL" id="NFHB01000003">
    <property type="protein sequence ID" value="OUN03795.1"/>
    <property type="molecule type" value="Genomic_DNA"/>
</dbReference>
<dbReference type="Gene3D" id="3.30.70.1320">
    <property type="entry name" value="Multidrug efflux transporter AcrB pore domain like"/>
    <property type="match status" value="1"/>
</dbReference>
<comment type="caution">
    <text evidence="11">The sequence shown here is derived from an EMBL/GenBank/DDBJ whole genome shotgun (WGS) entry which is preliminary data.</text>
</comment>
<evidence type="ECO:0000256" key="7">
    <source>
        <dbReference type="ARBA" id="ARBA00022989"/>
    </source>
</evidence>
<sequence length="1061" mass="115063">MTLKHFIERPVLASVISIVIVIGGLIGLATLPVEQYPDIAPPTVMVRASYPGASAETIQKSVIVPLEQAINGVEDMTYMTSSAALGSASVTVYFRQGTDPDMAAVNVQNKVSRATGQLPSEVTQIGVTTMKRQTSMVKIFSLYSPDDTYDETFLSNYSKINIEPRILRIAGVGEAFTLGADYSMRIWLKPDVMAQYKLIPSDVTAALAEQNIESATGSLGENSENTFQYTMKYRGRLMTPEEFGEIVLVAQDDGTILRLKDVADIELGSESYAYKGYTNGHPGVSTMVFQTAGSNATQVVNEIDALLAEIEAELPKGVAIAHLQSVNDFLYASINEVIKTLIEAILLVVLVVYVFLQDIRSTLIPTVSIIVSLVGTFAFLSVAGFSINLLTLFALVLAIGTVVDDAIIVVEAVQARFDVGYKSSYMATIDAMSGITSAIITSTLVFMAVFIPVSMMGGTSGVFYTQFGITMAVAVGISALNALTLSPALCALILKPYLDENGEMRDNFAARFRKAFNSGFSTLINKYKHGVLLFIKHKWLMWSTLGLAFAALILLMNSTKTGLVPDEDQGTIMVNVTTAPGTSLAETHVVMEQVADRIQAIPQIRDFMQVAGYGMIAGQGSSYGMCIIKLKDWEERPDKADAVNAVIGQIYGRTADIKDAQIFAVAPPMISGYGTSTGFSMHLQDKSDGSLTDFYNIYLQFIGALNQRPEIERAYSTFNINFPQYVVSIDAAKAKRAGISPSTILSTLSGYYGGQYVSNVNRFSKMYYVTIQSDPKYRLNTESLNNVFVRTNGGEMAPLGEFVDLQRVYSSEVLNRFNMYSSIAVNGTAADGYSSGDAIKAIQETAAQVLPKGYGYDFDGITREEAQTGSNTTIIFGICILLIYLILSALYESFLLPFAVILSVPCGLLGSFLFAKMLGLENNIYLQTGIIMLIGLLSKTAILITEYASDRRRAGMTLTQAAVSAAKVRLRPILMTVLTCVFGMIPLVLSHGVGANGNMTLGSGVVGGMIVGTLALLFLVPTLFIAFQTLQEKVKPIEFDPDPQWAVQAELEECKNEKEEE</sequence>
<feature type="transmembrane region" description="Helical" evidence="9">
    <location>
        <begin position="467"/>
        <end position="494"/>
    </location>
</feature>
<feature type="transmembrane region" description="Helical" evidence="9">
    <location>
        <begin position="898"/>
        <end position="918"/>
    </location>
</feature>
<dbReference type="InterPro" id="IPR001036">
    <property type="entry name" value="Acrflvin-R"/>
</dbReference>
<gene>
    <name evidence="11" type="ORF">B5G41_04840</name>
    <name evidence="10" type="ORF">NE651_01200</name>
</gene>
<evidence type="ECO:0000313" key="12">
    <source>
        <dbReference type="Proteomes" id="UP000195772"/>
    </source>
</evidence>
<proteinExistence type="inferred from homology"/>
<name>A0A1Y3QXI2_9BACT</name>
<dbReference type="SUPFAM" id="SSF82866">
    <property type="entry name" value="Multidrug efflux transporter AcrB transmembrane domain"/>
    <property type="match status" value="2"/>
</dbReference>
<evidence type="ECO:0000256" key="9">
    <source>
        <dbReference type="SAM" id="Phobius"/>
    </source>
</evidence>
<dbReference type="FunFam" id="1.20.1640.10:FF:000001">
    <property type="entry name" value="Efflux pump membrane transporter"/>
    <property type="match status" value="1"/>
</dbReference>
<evidence type="ECO:0000256" key="2">
    <source>
        <dbReference type="ARBA" id="ARBA00010942"/>
    </source>
</evidence>
<feature type="transmembrane region" description="Helical" evidence="9">
    <location>
        <begin position="389"/>
        <end position="410"/>
    </location>
</feature>
<dbReference type="PANTHER" id="PTHR32063">
    <property type="match status" value="1"/>
</dbReference>
<keyword evidence="7 9" id="KW-1133">Transmembrane helix</keyword>
<feature type="transmembrane region" description="Helical" evidence="9">
    <location>
        <begin position="924"/>
        <end position="944"/>
    </location>
</feature>
<evidence type="ECO:0000256" key="3">
    <source>
        <dbReference type="ARBA" id="ARBA00022448"/>
    </source>
</evidence>
<accession>A0A1Y3QXI2</accession>
<feature type="transmembrane region" description="Helical" evidence="9">
    <location>
        <begin position="431"/>
        <end position="455"/>
    </location>
</feature>
<feature type="transmembrane region" description="Helical" evidence="9">
    <location>
        <begin position="873"/>
        <end position="891"/>
    </location>
</feature>
<dbReference type="AlphaFoldDB" id="A0A1Y3QXI2"/>
<dbReference type="GO" id="GO:0042910">
    <property type="term" value="F:xenobiotic transmembrane transporter activity"/>
    <property type="evidence" value="ECO:0007669"/>
    <property type="project" value="TreeGrafter"/>
</dbReference>
<reference evidence="11" key="2">
    <citation type="journal article" date="2018" name="BMC Genomics">
        <title>Whole genome sequencing and function prediction of 133 gut anaerobes isolated from chicken caecum in pure cultures.</title>
        <authorList>
            <person name="Medvecky M."/>
            <person name="Cejkova D."/>
            <person name="Polansky O."/>
            <person name="Karasova D."/>
            <person name="Kubasova T."/>
            <person name="Cizek A."/>
            <person name="Rychlik I."/>
        </authorList>
    </citation>
    <scope>NUCLEOTIDE SEQUENCE</scope>
    <source>
        <strain evidence="11">An90</strain>
    </source>
</reference>
<comment type="subcellular location">
    <subcellularLocation>
        <location evidence="1">Cell inner membrane</location>
        <topology evidence="1">Multi-pass membrane protein</topology>
    </subcellularLocation>
</comment>
<evidence type="ECO:0000256" key="1">
    <source>
        <dbReference type="ARBA" id="ARBA00004429"/>
    </source>
</evidence>
<dbReference type="NCBIfam" id="TIGR00915">
    <property type="entry name" value="2A0602"/>
    <property type="match status" value="1"/>
</dbReference>
<dbReference type="GO" id="GO:0009636">
    <property type="term" value="P:response to toxic substance"/>
    <property type="evidence" value="ECO:0007669"/>
    <property type="project" value="UniProtKB-ARBA"/>
</dbReference>
<evidence type="ECO:0000313" key="11">
    <source>
        <dbReference type="EMBL" id="OUN03795.1"/>
    </source>
</evidence>
<dbReference type="PANTHER" id="PTHR32063:SF9">
    <property type="entry name" value="SIMILAR TO MULTIDRUG RESISTANCE PROTEIN MEXB"/>
    <property type="match status" value="1"/>
</dbReference>
<feature type="transmembrane region" description="Helical" evidence="9">
    <location>
        <begin position="363"/>
        <end position="383"/>
    </location>
</feature>
<evidence type="ECO:0000256" key="6">
    <source>
        <dbReference type="ARBA" id="ARBA00022692"/>
    </source>
</evidence>
<dbReference type="GO" id="GO:0005886">
    <property type="term" value="C:plasma membrane"/>
    <property type="evidence" value="ECO:0007669"/>
    <property type="project" value="UniProtKB-SubCell"/>
</dbReference>
<dbReference type="Gene3D" id="3.30.70.1440">
    <property type="entry name" value="Multidrug efflux transporter AcrB pore domain"/>
    <property type="match status" value="1"/>
</dbReference>
<dbReference type="SUPFAM" id="SSF82714">
    <property type="entry name" value="Multidrug efflux transporter AcrB TolC docking domain, DN and DC subdomains"/>
    <property type="match status" value="2"/>
</dbReference>
<dbReference type="PRINTS" id="PR00702">
    <property type="entry name" value="ACRIFLAVINRP"/>
</dbReference>
<keyword evidence="5" id="KW-0997">Cell inner membrane</keyword>
<keyword evidence="6 9" id="KW-0812">Transmembrane</keyword>
<dbReference type="RefSeq" id="WP_018695871.1">
    <property type="nucleotide sequence ID" value="NZ_AP025562.1"/>
</dbReference>
<dbReference type="eggNOG" id="COG0841">
    <property type="taxonomic scope" value="Bacteria"/>
</dbReference>
<keyword evidence="4" id="KW-1003">Cell membrane</keyword>
<keyword evidence="8 9" id="KW-0472">Membrane</keyword>
<evidence type="ECO:0000256" key="5">
    <source>
        <dbReference type="ARBA" id="ARBA00022519"/>
    </source>
</evidence>
<dbReference type="Gene3D" id="1.20.1640.10">
    <property type="entry name" value="Multidrug efflux transporter AcrB transmembrane domain"/>
    <property type="match status" value="2"/>
</dbReference>
<evidence type="ECO:0000256" key="4">
    <source>
        <dbReference type="ARBA" id="ARBA00022475"/>
    </source>
</evidence>
<dbReference type="InterPro" id="IPR027463">
    <property type="entry name" value="AcrB_DN_DC_subdom"/>
</dbReference>
<dbReference type="OrthoDB" id="9758940at2"/>
<protein>
    <submittedName>
        <fullName evidence="10">Efflux RND transporter permease subunit</fullName>
    </submittedName>
    <submittedName>
        <fullName evidence="11">Hydrophobe/amphiphile efflux-1 family RND transporter</fullName>
    </submittedName>
</protein>
<feature type="transmembrane region" description="Helical" evidence="9">
    <location>
        <begin position="973"/>
        <end position="993"/>
    </location>
</feature>
<evidence type="ECO:0000256" key="8">
    <source>
        <dbReference type="ARBA" id="ARBA00023136"/>
    </source>
</evidence>
<feature type="transmembrane region" description="Helical" evidence="9">
    <location>
        <begin position="1005"/>
        <end position="1027"/>
    </location>
</feature>
<dbReference type="SUPFAM" id="SSF82693">
    <property type="entry name" value="Multidrug efflux transporter AcrB pore domain, PN1, PN2, PC1 and PC2 subdomains"/>
    <property type="match status" value="4"/>
</dbReference>
<dbReference type="Gene3D" id="3.30.2090.10">
    <property type="entry name" value="Multidrug efflux transporter AcrB TolC docking domain, DN and DC subdomains"/>
    <property type="match status" value="2"/>
</dbReference>
<organism evidence="11 12">
    <name type="scientific">Alistipes onderdonkii</name>
    <dbReference type="NCBI Taxonomy" id="328813"/>
    <lineage>
        <taxon>Bacteria</taxon>
        <taxon>Pseudomonadati</taxon>
        <taxon>Bacteroidota</taxon>
        <taxon>Bacteroidia</taxon>
        <taxon>Bacteroidales</taxon>
        <taxon>Rikenellaceae</taxon>
        <taxon>Alistipes</taxon>
    </lineage>
</organism>
<keyword evidence="3" id="KW-0813">Transport</keyword>
<reference evidence="12" key="1">
    <citation type="submission" date="2017-04" db="EMBL/GenBank/DDBJ databases">
        <title>Function of individual gut microbiota members based on whole genome sequencing of pure cultures obtained from chicken caecum.</title>
        <authorList>
            <person name="Medvecky M."/>
            <person name="Cejkova D."/>
            <person name="Polansky O."/>
            <person name="Karasova D."/>
            <person name="Kubasova T."/>
            <person name="Cizek A."/>
            <person name="Rychlik I."/>
        </authorList>
    </citation>
    <scope>NUCLEOTIDE SEQUENCE [LARGE SCALE GENOMIC DNA]</scope>
    <source>
        <strain evidence="12">An90</strain>
    </source>
</reference>
<dbReference type="Gene3D" id="3.30.70.1430">
    <property type="entry name" value="Multidrug efflux transporter AcrB pore domain"/>
    <property type="match status" value="2"/>
</dbReference>
<feature type="transmembrane region" description="Helical" evidence="9">
    <location>
        <begin position="539"/>
        <end position="556"/>
    </location>
</feature>
<comment type="similarity">
    <text evidence="2">Belongs to the resistance-nodulation-cell division (RND) (TC 2.A.6) family.</text>
</comment>
<evidence type="ECO:0000313" key="10">
    <source>
        <dbReference type="EMBL" id="MCQ5081510.1"/>
    </source>
</evidence>
<dbReference type="Proteomes" id="UP000195772">
    <property type="component" value="Unassembled WGS sequence"/>
</dbReference>
<dbReference type="GO" id="GO:0015562">
    <property type="term" value="F:efflux transmembrane transporter activity"/>
    <property type="evidence" value="ECO:0007669"/>
    <property type="project" value="InterPro"/>
</dbReference>
<reference evidence="10" key="3">
    <citation type="submission" date="2022-06" db="EMBL/GenBank/DDBJ databases">
        <title>Isolation of gut microbiota from human fecal samples.</title>
        <authorList>
            <person name="Pamer E.G."/>
            <person name="Barat B."/>
            <person name="Waligurski E."/>
            <person name="Medina S."/>
            <person name="Paddock L."/>
            <person name="Mostad J."/>
        </authorList>
    </citation>
    <scope>NUCLEOTIDE SEQUENCE</scope>
    <source>
        <strain evidence="10">DFI.6.22</strain>
    </source>
</reference>
<dbReference type="Proteomes" id="UP001205035">
    <property type="component" value="Unassembled WGS sequence"/>
</dbReference>
<feature type="transmembrane region" description="Helical" evidence="9">
    <location>
        <begin position="12"/>
        <end position="33"/>
    </location>
</feature>
<dbReference type="EMBL" id="JANGBQ010000002">
    <property type="protein sequence ID" value="MCQ5081510.1"/>
    <property type="molecule type" value="Genomic_DNA"/>
</dbReference>